<proteinExistence type="predicted"/>
<dbReference type="RefSeq" id="WP_100907327.1">
    <property type="nucleotide sequence ID" value="NZ_CP017768.1"/>
</dbReference>
<gene>
    <name evidence="1" type="ORF">BK009_10800</name>
</gene>
<dbReference type="GeneID" id="35126990"/>
<accession>A0A2H4VSW9</accession>
<dbReference type="EMBL" id="CP017768">
    <property type="protein sequence ID" value="AUB61120.1"/>
    <property type="molecule type" value="Genomic_DNA"/>
</dbReference>
<sequence length="62" mass="7440">MFVEMVDNELIYMPVNQMETQLEAITTTIAYLEKKDSCDPEVLEELKKERNRLLRELNVHQR</sequence>
<protein>
    <submittedName>
        <fullName evidence="1">Uncharacterized protein</fullName>
    </submittedName>
</protein>
<keyword evidence="2" id="KW-1185">Reference proteome</keyword>
<reference evidence="1 2" key="1">
    <citation type="submission" date="2016-10" db="EMBL/GenBank/DDBJ databases">
        <title>Comparative genomics between deep and shallow subseafloor isolates.</title>
        <authorList>
            <person name="Ishii S."/>
            <person name="Miller J.R."/>
            <person name="Sutton G."/>
            <person name="Suzuki S."/>
            <person name="Methe B."/>
            <person name="Inagaki F."/>
            <person name="Imachi H."/>
        </authorList>
    </citation>
    <scope>NUCLEOTIDE SEQUENCE [LARGE SCALE GENOMIC DNA]</scope>
    <source>
        <strain evidence="1 2">A8p</strain>
    </source>
</reference>
<evidence type="ECO:0000313" key="2">
    <source>
        <dbReference type="Proteomes" id="UP000232631"/>
    </source>
</evidence>
<name>A0A2H4VSW9_9EURY</name>
<dbReference type="KEGG" id="msub:BK009_10800"/>
<dbReference type="AlphaFoldDB" id="A0A2H4VSW9"/>
<evidence type="ECO:0000313" key="1">
    <source>
        <dbReference type="EMBL" id="AUB61120.1"/>
    </source>
</evidence>
<dbReference type="Proteomes" id="UP000232631">
    <property type="component" value="Chromosome"/>
</dbReference>
<organism evidence="1 2">
    <name type="scientific">Methanobacterium subterraneum</name>
    <dbReference type="NCBI Taxonomy" id="59277"/>
    <lineage>
        <taxon>Archaea</taxon>
        <taxon>Methanobacteriati</taxon>
        <taxon>Methanobacteriota</taxon>
        <taxon>Methanomada group</taxon>
        <taxon>Methanobacteria</taxon>
        <taxon>Methanobacteriales</taxon>
        <taxon>Methanobacteriaceae</taxon>
        <taxon>Methanobacterium</taxon>
    </lineage>
</organism>